<organism evidence="9 10">
    <name type="scientific">Streptomyces parvulus</name>
    <dbReference type="NCBI Taxonomy" id="146923"/>
    <lineage>
        <taxon>Bacteria</taxon>
        <taxon>Bacillati</taxon>
        <taxon>Actinomycetota</taxon>
        <taxon>Actinomycetes</taxon>
        <taxon>Kitasatosporales</taxon>
        <taxon>Streptomycetaceae</taxon>
        <taxon>Streptomyces</taxon>
    </lineage>
</organism>
<dbReference type="InterPro" id="IPR013324">
    <property type="entry name" value="RNA_pol_sigma_r3/r4-like"/>
</dbReference>
<keyword evidence="2" id="KW-0805">Transcription regulation</keyword>
<evidence type="ECO:0000256" key="1">
    <source>
        <dbReference type="ARBA" id="ARBA00010641"/>
    </source>
</evidence>
<dbReference type="AlphaFoldDB" id="A0A369VEZ1"/>
<name>A0A369VEZ1_9ACTN</name>
<dbReference type="RefSeq" id="WP_114527376.1">
    <property type="nucleotide sequence ID" value="NZ_JBHYWK010000008.1"/>
</dbReference>
<evidence type="ECO:0000256" key="5">
    <source>
        <dbReference type="ARBA" id="ARBA00023163"/>
    </source>
</evidence>
<accession>A0A369VEZ1</accession>
<dbReference type="InterPro" id="IPR036388">
    <property type="entry name" value="WH-like_DNA-bd_sf"/>
</dbReference>
<gene>
    <name evidence="9" type="ORF">DVZ84_04015</name>
</gene>
<reference evidence="9 10" key="1">
    <citation type="submission" date="2018-07" db="EMBL/GenBank/DDBJ databases">
        <title>Genome guided investigation of antibiotics producing actinomycetales strain isolated from a Macau mangrove ecosystem.</title>
        <authorList>
            <person name="Hu D."/>
        </authorList>
    </citation>
    <scope>NUCLEOTIDE SEQUENCE [LARGE SCALE GENOMIC DNA]</scope>
    <source>
        <strain evidence="9 10">2297</strain>
    </source>
</reference>
<feature type="domain" description="RNA polymerase sigma-70 region 2" evidence="7">
    <location>
        <begin position="39"/>
        <end position="106"/>
    </location>
</feature>
<dbReference type="InterPro" id="IPR007627">
    <property type="entry name" value="RNA_pol_sigma70_r2"/>
</dbReference>
<dbReference type="EMBL" id="QQBH01000002">
    <property type="protein sequence ID" value="RDD90528.1"/>
    <property type="molecule type" value="Genomic_DNA"/>
</dbReference>
<evidence type="ECO:0000313" key="9">
    <source>
        <dbReference type="EMBL" id="RDD90528.1"/>
    </source>
</evidence>
<dbReference type="InterPro" id="IPR039425">
    <property type="entry name" value="RNA_pol_sigma-70-like"/>
</dbReference>
<dbReference type="PANTHER" id="PTHR43133">
    <property type="entry name" value="RNA POLYMERASE ECF-TYPE SIGMA FACTO"/>
    <property type="match status" value="1"/>
</dbReference>
<dbReference type="GO" id="GO:0006352">
    <property type="term" value="P:DNA-templated transcription initiation"/>
    <property type="evidence" value="ECO:0007669"/>
    <property type="project" value="InterPro"/>
</dbReference>
<dbReference type="CDD" id="cd06171">
    <property type="entry name" value="Sigma70_r4"/>
    <property type="match status" value="1"/>
</dbReference>
<protein>
    <submittedName>
        <fullName evidence="9">Sigma-70 family RNA polymerase sigma factor</fullName>
    </submittedName>
</protein>
<evidence type="ECO:0000259" key="8">
    <source>
        <dbReference type="Pfam" id="PF04545"/>
    </source>
</evidence>
<dbReference type="SUPFAM" id="SSF88659">
    <property type="entry name" value="Sigma3 and sigma4 domains of RNA polymerase sigma factors"/>
    <property type="match status" value="1"/>
</dbReference>
<evidence type="ECO:0000313" key="10">
    <source>
        <dbReference type="Proteomes" id="UP000253742"/>
    </source>
</evidence>
<dbReference type="GO" id="GO:0016987">
    <property type="term" value="F:sigma factor activity"/>
    <property type="evidence" value="ECO:0007669"/>
    <property type="project" value="UniProtKB-KW"/>
</dbReference>
<dbReference type="Pfam" id="PF04545">
    <property type="entry name" value="Sigma70_r4"/>
    <property type="match status" value="1"/>
</dbReference>
<dbReference type="Gene3D" id="1.10.10.10">
    <property type="entry name" value="Winged helix-like DNA-binding domain superfamily/Winged helix DNA-binding domain"/>
    <property type="match status" value="1"/>
</dbReference>
<evidence type="ECO:0000256" key="4">
    <source>
        <dbReference type="ARBA" id="ARBA00023125"/>
    </source>
</evidence>
<dbReference type="STRING" id="146923.Spa2297_00800"/>
<proteinExistence type="inferred from homology"/>
<dbReference type="NCBIfam" id="TIGR02937">
    <property type="entry name" value="sigma70-ECF"/>
    <property type="match status" value="1"/>
</dbReference>
<keyword evidence="5" id="KW-0804">Transcription</keyword>
<evidence type="ECO:0000256" key="2">
    <source>
        <dbReference type="ARBA" id="ARBA00023015"/>
    </source>
</evidence>
<keyword evidence="3" id="KW-0731">Sigma factor</keyword>
<dbReference type="Pfam" id="PF04542">
    <property type="entry name" value="Sigma70_r2"/>
    <property type="match status" value="1"/>
</dbReference>
<feature type="domain" description="RNA polymerase sigma-70 region 4" evidence="8">
    <location>
        <begin position="139"/>
        <end position="188"/>
    </location>
</feature>
<dbReference type="OrthoDB" id="5243766at2"/>
<dbReference type="InterPro" id="IPR007630">
    <property type="entry name" value="RNA_pol_sigma70_r4"/>
</dbReference>
<dbReference type="InterPro" id="IPR014284">
    <property type="entry name" value="RNA_pol_sigma-70_dom"/>
</dbReference>
<evidence type="ECO:0000256" key="3">
    <source>
        <dbReference type="ARBA" id="ARBA00023082"/>
    </source>
</evidence>
<comment type="similarity">
    <text evidence="1">Belongs to the sigma-70 factor family. ECF subfamily.</text>
</comment>
<dbReference type="InterPro" id="IPR013325">
    <property type="entry name" value="RNA_pol_sigma_r2"/>
</dbReference>
<keyword evidence="4" id="KW-0238">DNA-binding</keyword>
<dbReference type="Proteomes" id="UP000253742">
    <property type="component" value="Unassembled WGS sequence"/>
</dbReference>
<dbReference type="Gene3D" id="1.10.1740.10">
    <property type="match status" value="1"/>
</dbReference>
<comment type="caution">
    <text evidence="9">The sequence shown here is derived from an EMBL/GenBank/DDBJ whole genome shotgun (WGS) entry which is preliminary data.</text>
</comment>
<dbReference type="PANTHER" id="PTHR43133:SF62">
    <property type="entry name" value="RNA POLYMERASE SIGMA FACTOR SIGZ"/>
    <property type="match status" value="1"/>
</dbReference>
<dbReference type="SUPFAM" id="SSF88946">
    <property type="entry name" value="Sigma2 domain of RNA polymerase sigma factors"/>
    <property type="match status" value="1"/>
</dbReference>
<dbReference type="GO" id="GO:0003677">
    <property type="term" value="F:DNA binding"/>
    <property type="evidence" value="ECO:0007669"/>
    <property type="project" value="UniProtKB-KW"/>
</dbReference>
<sequence length="214" mass="23629">MSTKARHSDVTAGPWEDLPEEELARGLCASDEVAFAAVYRRWGSLVHTLASRSLGDPHEAEDVTQQVFIGAWRGRAGYRPERGPLGGWLVGITRRKIVDALAARTRRLALVESAAHHTDGQHQEAGVDEVLDRVLLVDALSRLPRGQREVLCMAFYEDLTQAQIAERTGTPLGTVKSHTRRGLLRLREGIERGRADEHAAAAREQNPPRNAHPS</sequence>
<evidence type="ECO:0000259" key="7">
    <source>
        <dbReference type="Pfam" id="PF04542"/>
    </source>
</evidence>
<evidence type="ECO:0000256" key="6">
    <source>
        <dbReference type="SAM" id="MobiDB-lite"/>
    </source>
</evidence>
<feature type="region of interest" description="Disordered" evidence="6">
    <location>
        <begin position="195"/>
        <end position="214"/>
    </location>
</feature>